<dbReference type="InterPro" id="IPR036291">
    <property type="entry name" value="NAD(P)-bd_dom_sf"/>
</dbReference>
<dbReference type="InterPro" id="IPR005886">
    <property type="entry name" value="UDP_G4E"/>
</dbReference>
<dbReference type="Gene3D" id="3.40.50.720">
    <property type="entry name" value="NAD(P)-binding Rossmann-like Domain"/>
    <property type="match status" value="1"/>
</dbReference>
<dbReference type="Gene3D" id="3.90.25.10">
    <property type="entry name" value="UDP-galactose 4-epimerase, domain 1"/>
    <property type="match status" value="1"/>
</dbReference>
<dbReference type="EMBL" id="JAEPLE010000001">
    <property type="protein sequence ID" value="MBO6987533.1"/>
    <property type="molecule type" value="Genomic_DNA"/>
</dbReference>
<gene>
    <name evidence="10" type="primary">galE</name>
    <name evidence="10" type="ORF">JJ833_01575</name>
</gene>
<comment type="cofactor">
    <cofactor evidence="2 8">
        <name>NAD(+)</name>
        <dbReference type="ChEBI" id="CHEBI:57540"/>
    </cofactor>
</comment>
<reference evidence="10" key="1">
    <citation type="journal article" date="2021" name="Front. Mar. Sci.">
        <title>Genomes of Diverse Isolates of Prochlorococcus High-Light-Adapted Clade II in the Western Pacific Ocean.</title>
        <authorList>
            <person name="Yan W."/>
            <person name="Feng X."/>
            <person name="Zhang W."/>
            <person name="Nawaz M.Z."/>
            <person name="Luo T."/>
            <person name="Zhang R."/>
            <person name="Jiao N."/>
        </authorList>
    </citation>
    <scope>NUCLEOTIDE SEQUENCE</scope>
    <source>
        <strain evidence="10">XMU1424</strain>
    </source>
</reference>
<dbReference type="NCBIfam" id="TIGR01179">
    <property type="entry name" value="galE"/>
    <property type="match status" value="1"/>
</dbReference>
<accession>A0A9D9BTJ7</accession>
<keyword evidence="6 8" id="KW-0520">NAD</keyword>
<dbReference type="CDD" id="cd05247">
    <property type="entry name" value="UDP_G4E_1_SDR_e"/>
    <property type="match status" value="1"/>
</dbReference>
<dbReference type="SUPFAM" id="SSF51735">
    <property type="entry name" value="NAD(P)-binding Rossmann-fold domains"/>
    <property type="match status" value="1"/>
</dbReference>
<proteinExistence type="inferred from homology"/>
<dbReference type="GO" id="GO:0006012">
    <property type="term" value="P:galactose metabolic process"/>
    <property type="evidence" value="ECO:0007669"/>
    <property type="project" value="InterPro"/>
</dbReference>
<dbReference type="InterPro" id="IPR016040">
    <property type="entry name" value="NAD(P)-bd_dom"/>
</dbReference>
<comment type="caution">
    <text evidence="10">The sequence shown here is derived from an EMBL/GenBank/DDBJ whole genome shotgun (WGS) entry which is preliminary data.</text>
</comment>
<evidence type="ECO:0000313" key="10">
    <source>
        <dbReference type="EMBL" id="MBO6987533.1"/>
    </source>
</evidence>
<feature type="domain" description="NAD(P)-binding" evidence="9">
    <location>
        <begin position="5"/>
        <end position="338"/>
    </location>
</feature>
<comment type="similarity">
    <text evidence="3 8">Belongs to the NAD(P)-dependent epimerase/dehydratase family.</text>
</comment>
<evidence type="ECO:0000259" key="9">
    <source>
        <dbReference type="Pfam" id="PF16363"/>
    </source>
</evidence>
<evidence type="ECO:0000256" key="3">
    <source>
        <dbReference type="ARBA" id="ARBA00007637"/>
    </source>
</evidence>
<keyword evidence="8" id="KW-0119">Carbohydrate metabolism</keyword>
<dbReference type="PANTHER" id="PTHR43725">
    <property type="entry name" value="UDP-GLUCOSE 4-EPIMERASE"/>
    <property type="match status" value="1"/>
</dbReference>
<name>A0A9D9BTJ7_PROMR</name>
<dbReference type="GO" id="GO:0003978">
    <property type="term" value="F:UDP-glucose 4-epimerase activity"/>
    <property type="evidence" value="ECO:0007669"/>
    <property type="project" value="UniProtKB-UniRule"/>
</dbReference>
<comment type="subunit">
    <text evidence="8">Homodimer.</text>
</comment>
<evidence type="ECO:0000256" key="6">
    <source>
        <dbReference type="ARBA" id="ARBA00023027"/>
    </source>
</evidence>
<comment type="catalytic activity">
    <reaction evidence="1 8">
        <text>UDP-alpha-D-glucose = UDP-alpha-D-galactose</text>
        <dbReference type="Rhea" id="RHEA:22168"/>
        <dbReference type="ChEBI" id="CHEBI:58885"/>
        <dbReference type="ChEBI" id="CHEBI:66914"/>
        <dbReference type="EC" id="5.1.3.2"/>
    </reaction>
</comment>
<dbReference type="PANTHER" id="PTHR43725:SF47">
    <property type="entry name" value="UDP-GLUCOSE 4-EPIMERASE"/>
    <property type="match status" value="1"/>
</dbReference>
<keyword evidence="7 8" id="KW-0413">Isomerase</keyword>
<evidence type="ECO:0000256" key="1">
    <source>
        <dbReference type="ARBA" id="ARBA00000083"/>
    </source>
</evidence>
<organism evidence="10">
    <name type="scientific">Prochlorococcus marinus XMU1424</name>
    <dbReference type="NCBI Taxonomy" id="2774497"/>
    <lineage>
        <taxon>Bacteria</taxon>
        <taxon>Bacillati</taxon>
        <taxon>Cyanobacteriota</taxon>
        <taxon>Cyanophyceae</taxon>
        <taxon>Synechococcales</taxon>
        <taxon>Prochlorococcaceae</taxon>
        <taxon>Prochlorococcus</taxon>
    </lineage>
</organism>
<evidence type="ECO:0000256" key="4">
    <source>
        <dbReference type="ARBA" id="ARBA00013189"/>
    </source>
</evidence>
<sequence length="351" mass="39963">MTTYLITGGCGFIGSHTCLSLLKRGHNLIIIDSNINSSQNVLGRIYKIGHIENNHYENQITFIKGDIKNYEILKKIFIDAIHKKKPISGVIHFAGLKAVEESVKNPLLYWENNVFGSINLFKAMKSYDCNIIVFSSSATIYGNPKEKFFREDTTIQPMNPYGYTKFTIEKILKDIYISSNKEWKIANLRYFNPIGAHESGLIGENPLNIPNNLFPYICRVAYKNYKELKIFGSDWNTYDGTCIRDYIHVVDLAEAHCAALDYLIENKPTILNLNIGTGIGTSVLEMVNTFSKVNKIDVPYSFANRRSGDVPSIVADNKLALKTLNWFPKRDLSEMCKDGWKWQINNPNGYN</sequence>
<protein>
    <recommendedName>
        <fullName evidence="5 8">UDP-glucose 4-epimerase</fullName>
        <ecNumber evidence="4 8">5.1.3.2</ecNumber>
    </recommendedName>
</protein>
<evidence type="ECO:0000256" key="2">
    <source>
        <dbReference type="ARBA" id="ARBA00001911"/>
    </source>
</evidence>
<dbReference type="EC" id="5.1.3.2" evidence="4 8"/>
<dbReference type="Pfam" id="PF16363">
    <property type="entry name" value="GDP_Man_Dehyd"/>
    <property type="match status" value="1"/>
</dbReference>
<evidence type="ECO:0000256" key="8">
    <source>
        <dbReference type="RuleBase" id="RU366046"/>
    </source>
</evidence>
<comment type="pathway">
    <text evidence="8">Carbohydrate metabolism; galactose metabolism.</text>
</comment>
<evidence type="ECO:0000256" key="7">
    <source>
        <dbReference type="ARBA" id="ARBA00023235"/>
    </source>
</evidence>
<dbReference type="AlphaFoldDB" id="A0A9D9BTJ7"/>
<evidence type="ECO:0000256" key="5">
    <source>
        <dbReference type="ARBA" id="ARBA00018569"/>
    </source>
</evidence>
<dbReference type="GO" id="GO:0005829">
    <property type="term" value="C:cytosol"/>
    <property type="evidence" value="ECO:0007669"/>
    <property type="project" value="TreeGrafter"/>
</dbReference>